<evidence type="ECO:0000313" key="9">
    <source>
        <dbReference type="EMBL" id="WOO31092.1"/>
    </source>
</evidence>
<keyword evidence="4" id="KW-1003">Cell membrane</keyword>
<feature type="transmembrane region" description="Helical" evidence="8">
    <location>
        <begin position="30"/>
        <end position="50"/>
    </location>
</feature>
<keyword evidence="3" id="KW-0813">Transport</keyword>
<evidence type="ECO:0000313" key="10">
    <source>
        <dbReference type="Proteomes" id="UP001303211"/>
    </source>
</evidence>
<dbReference type="Proteomes" id="UP001303211">
    <property type="component" value="Chromosome"/>
</dbReference>
<evidence type="ECO:0000256" key="6">
    <source>
        <dbReference type="ARBA" id="ARBA00022989"/>
    </source>
</evidence>
<evidence type="ECO:0000256" key="4">
    <source>
        <dbReference type="ARBA" id="ARBA00022475"/>
    </source>
</evidence>
<accession>A0ABZ0IYM2</accession>
<gene>
    <name evidence="9" type="ORF">P4826_11760</name>
</gene>
<evidence type="ECO:0000256" key="1">
    <source>
        <dbReference type="ARBA" id="ARBA00004651"/>
    </source>
</evidence>
<evidence type="ECO:0000256" key="5">
    <source>
        <dbReference type="ARBA" id="ARBA00022692"/>
    </source>
</evidence>
<feature type="transmembrane region" description="Helical" evidence="8">
    <location>
        <begin position="6"/>
        <end position="23"/>
    </location>
</feature>
<dbReference type="Gene3D" id="1.25.40.600">
    <property type="match status" value="1"/>
</dbReference>
<evidence type="ECO:0000256" key="2">
    <source>
        <dbReference type="ARBA" id="ARBA00010068"/>
    </source>
</evidence>
<keyword evidence="10" id="KW-1185">Reference proteome</keyword>
<feature type="transmembrane region" description="Helical" evidence="8">
    <location>
        <begin position="56"/>
        <end position="75"/>
    </location>
</feature>
<evidence type="ECO:0000256" key="7">
    <source>
        <dbReference type="ARBA" id="ARBA00023136"/>
    </source>
</evidence>
<sequence>MWLGVSLFYVGAVLCLNGLWMRGHIADREIWVINVFVGLVSLAIGLFSIFGPGADAHSIQGGALTLLFAFTYLWVAANRFSGADGRGLGWFSLFVAITAVPVALDTLAGARSLLDWWMGANWAAWALLWALFWLLLARGRDIGCFTGAMCIAQGVLTGWLPGYLLLSGRLY</sequence>
<evidence type="ECO:0000256" key="3">
    <source>
        <dbReference type="ARBA" id="ARBA00022448"/>
    </source>
</evidence>
<dbReference type="InterPro" id="IPR003211">
    <property type="entry name" value="AmiSUreI_transpt"/>
</dbReference>
<proteinExistence type="inferred from homology"/>
<evidence type="ECO:0000256" key="8">
    <source>
        <dbReference type="SAM" id="Phobius"/>
    </source>
</evidence>
<feature type="transmembrane region" description="Helical" evidence="8">
    <location>
        <begin position="143"/>
        <end position="166"/>
    </location>
</feature>
<keyword evidence="5 8" id="KW-0812">Transmembrane</keyword>
<comment type="subcellular location">
    <subcellularLocation>
        <location evidence="1">Cell membrane</location>
        <topology evidence="1">Multi-pass membrane protein</topology>
    </subcellularLocation>
</comment>
<organism evidence="9 10">
    <name type="scientific">Diaphorobacter limosus</name>
    <dbReference type="NCBI Taxonomy" id="3036128"/>
    <lineage>
        <taxon>Bacteria</taxon>
        <taxon>Pseudomonadati</taxon>
        <taxon>Pseudomonadota</taxon>
        <taxon>Betaproteobacteria</taxon>
        <taxon>Burkholderiales</taxon>
        <taxon>Comamonadaceae</taxon>
        <taxon>Diaphorobacter</taxon>
    </lineage>
</organism>
<keyword evidence="7 8" id="KW-0472">Membrane</keyword>
<reference evidence="9 10" key="1">
    <citation type="submission" date="2023-03" db="EMBL/GenBank/DDBJ databases">
        <title>Diaphorobacter basophil sp. nov., isolated from a sewage-treatment plant.</title>
        <authorList>
            <person name="Yang K."/>
        </authorList>
    </citation>
    <scope>NUCLEOTIDE SEQUENCE [LARGE SCALE GENOMIC DNA]</scope>
    <source>
        <strain evidence="9 10">Y-1</strain>
    </source>
</reference>
<feature type="transmembrane region" description="Helical" evidence="8">
    <location>
        <begin position="87"/>
        <end position="104"/>
    </location>
</feature>
<dbReference type="Pfam" id="PF02293">
    <property type="entry name" value="AmiS_UreI"/>
    <property type="match status" value="1"/>
</dbReference>
<feature type="transmembrane region" description="Helical" evidence="8">
    <location>
        <begin position="116"/>
        <end position="136"/>
    </location>
</feature>
<dbReference type="RefSeq" id="WP_317700578.1">
    <property type="nucleotide sequence ID" value="NZ_CP136921.1"/>
</dbReference>
<keyword evidence="6 8" id="KW-1133">Transmembrane helix</keyword>
<name>A0ABZ0IYM2_9BURK</name>
<dbReference type="EMBL" id="CP136921">
    <property type="protein sequence ID" value="WOO31092.1"/>
    <property type="molecule type" value="Genomic_DNA"/>
</dbReference>
<dbReference type="InterPro" id="IPR038523">
    <property type="entry name" value="AmiSUreI_transpt_sf"/>
</dbReference>
<comment type="similarity">
    <text evidence="2">Belongs to the AmiS/UreI family.</text>
</comment>
<protein>
    <submittedName>
        <fullName evidence="9">AmiS/UreI family transporter</fullName>
    </submittedName>
</protein>